<sequence length="273" mass="30324">MRLGEPVARQNFELELYLILAATALLATFWRKIRRLFRRQRRGLDGVAHDERTDSSVDEEGDEASPRRLQQSPTSSRRRSNFGGSSAPSIPAMEHLQAPTTNRFDPDMELEGFVDDINDTSTTAPEWYDGPRDETTLPAIIASIYSDNTEEADFALKQTLSILETMEPKSHFPVFVDALQAIGNLLPPIIKDPDIGVPWSGILDLVREDPSTAGVRLSPNMAQILLDGLPSLFELVTNNEPLNRFRDVLSLFISISICTESYGNGLAGFSLAF</sequence>
<feature type="transmembrane region" description="Helical" evidence="2">
    <location>
        <begin position="16"/>
        <end position="33"/>
    </location>
</feature>
<dbReference type="OrthoDB" id="5853222at2759"/>
<gene>
    <name evidence="3" type="ORF">CAUJ_LOCUS5734</name>
</gene>
<evidence type="ECO:0000313" key="4">
    <source>
        <dbReference type="Proteomes" id="UP000835052"/>
    </source>
</evidence>
<name>A0A8S1H2Q4_9PELO</name>
<feature type="region of interest" description="Disordered" evidence="1">
    <location>
        <begin position="47"/>
        <end position="96"/>
    </location>
</feature>
<dbReference type="Proteomes" id="UP000835052">
    <property type="component" value="Unassembled WGS sequence"/>
</dbReference>
<dbReference type="EMBL" id="CAJGYM010000012">
    <property type="protein sequence ID" value="CAD6189815.1"/>
    <property type="molecule type" value="Genomic_DNA"/>
</dbReference>
<evidence type="ECO:0000256" key="1">
    <source>
        <dbReference type="SAM" id="MobiDB-lite"/>
    </source>
</evidence>
<comment type="caution">
    <text evidence="3">The sequence shown here is derived from an EMBL/GenBank/DDBJ whole genome shotgun (WGS) entry which is preliminary data.</text>
</comment>
<organism evidence="3 4">
    <name type="scientific">Caenorhabditis auriculariae</name>
    <dbReference type="NCBI Taxonomy" id="2777116"/>
    <lineage>
        <taxon>Eukaryota</taxon>
        <taxon>Metazoa</taxon>
        <taxon>Ecdysozoa</taxon>
        <taxon>Nematoda</taxon>
        <taxon>Chromadorea</taxon>
        <taxon>Rhabditida</taxon>
        <taxon>Rhabditina</taxon>
        <taxon>Rhabditomorpha</taxon>
        <taxon>Rhabditoidea</taxon>
        <taxon>Rhabditidae</taxon>
        <taxon>Peloderinae</taxon>
        <taxon>Caenorhabditis</taxon>
    </lineage>
</organism>
<dbReference type="AlphaFoldDB" id="A0A8S1H2Q4"/>
<reference evidence="3" key="1">
    <citation type="submission" date="2020-10" db="EMBL/GenBank/DDBJ databases">
        <authorList>
            <person name="Kikuchi T."/>
        </authorList>
    </citation>
    <scope>NUCLEOTIDE SEQUENCE</scope>
    <source>
        <strain evidence="3">NKZ352</strain>
    </source>
</reference>
<keyword evidence="4" id="KW-1185">Reference proteome</keyword>
<evidence type="ECO:0000256" key="2">
    <source>
        <dbReference type="SAM" id="Phobius"/>
    </source>
</evidence>
<keyword evidence="2" id="KW-0812">Transmembrane</keyword>
<proteinExistence type="predicted"/>
<evidence type="ECO:0000313" key="3">
    <source>
        <dbReference type="EMBL" id="CAD6189815.1"/>
    </source>
</evidence>
<protein>
    <submittedName>
        <fullName evidence="3">Uncharacterized protein</fullName>
    </submittedName>
</protein>
<keyword evidence="2" id="KW-0472">Membrane</keyword>
<keyword evidence="2" id="KW-1133">Transmembrane helix</keyword>
<accession>A0A8S1H2Q4</accession>